<dbReference type="AlphaFoldDB" id="A0A8I2Z0Q4"/>
<feature type="region of interest" description="Disordered" evidence="1">
    <location>
        <begin position="1"/>
        <end position="42"/>
    </location>
</feature>
<dbReference type="OrthoDB" id="3358750at2759"/>
<dbReference type="PANTHER" id="PTHR39475">
    <property type="entry name" value="CONIDIATION-SPECIFIC PROTEIN 6"/>
    <property type="match status" value="1"/>
</dbReference>
<sequence length="123" mass="13909">MTRHDPRSGAMMSKVGNPQIYEDHEQRPSKQTDHNIPKKHVPDQYHIDIEQLNEREIGERIVEVHHQSLDRAHGQGTLSPGADPKVDPLGPATFHGNEPSRGAKIDAEIMAEEREELKRKGKV</sequence>
<gene>
    <name evidence="2" type="ORF">JVT61DRAFT_5023</name>
</gene>
<evidence type="ECO:0000313" key="2">
    <source>
        <dbReference type="EMBL" id="KAG6380653.1"/>
    </source>
</evidence>
<proteinExistence type="predicted"/>
<feature type="region of interest" description="Disordered" evidence="1">
    <location>
        <begin position="71"/>
        <end position="105"/>
    </location>
</feature>
<evidence type="ECO:0000313" key="3">
    <source>
        <dbReference type="Proteomes" id="UP000683000"/>
    </source>
</evidence>
<accession>A0A8I2Z0Q4</accession>
<dbReference type="Proteomes" id="UP000683000">
    <property type="component" value="Unassembled WGS sequence"/>
</dbReference>
<keyword evidence="3" id="KW-1185">Reference proteome</keyword>
<dbReference type="PANTHER" id="PTHR39475:SF1">
    <property type="entry name" value="CONIDIATION-SPECIFIC PROTEIN 6"/>
    <property type="match status" value="1"/>
</dbReference>
<comment type="caution">
    <text evidence="2">The sequence shown here is derived from an EMBL/GenBank/DDBJ whole genome shotgun (WGS) entry which is preliminary data.</text>
</comment>
<feature type="compositionally biased region" description="Basic and acidic residues" evidence="1">
    <location>
        <begin position="21"/>
        <end position="42"/>
    </location>
</feature>
<name>A0A8I2Z0Q4_9AGAM</name>
<dbReference type="EMBL" id="JAGFBS010000002">
    <property type="protein sequence ID" value="KAG6380653.1"/>
    <property type="molecule type" value="Genomic_DNA"/>
</dbReference>
<reference evidence="2" key="1">
    <citation type="submission" date="2021-03" db="EMBL/GenBank/DDBJ databases">
        <title>Evolutionary innovations through gain and loss of genes in the ectomycorrhizal Boletales.</title>
        <authorList>
            <person name="Wu G."/>
            <person name="Miyauchi S."/>
            <person name="Morin E."/>
            <person name="Yang Z.-L."/>
            <person name="Xu J."/>
            <person name="Martin F.M."/>
        </authorList>
    </citation>
    <scope>NUCLEOTIDE SEQUENCE</scope>
    <source>
        <strain evidence="2">BR01</strain>
    </source>
</reference>
<protein>
    <submittedName>
        <fullName evidence="2">Uncharacterized protein</fullName>
    </submittedName>
</protein>
<organism evidence="2 3">
    <name type="scientific">Boletus reticuloceps</name>
    <dbReference type="NCBI Taxonomy" id="495285"/>
    <lineage>
        <taxon>Eukaryota</taxon>
        <taxon>Fungi</taxon>
        <taxon>Dikarya</taxon>
        <taxon>Basidiomycota</taxon>
        <taxon>Agaricomycotina</taxon>
        <taxon>Agaricomycetes</taxon>
        <taxon>Agaricomycetidae</taxon>
        <taxon>Boletales</taxon>
        <taxon>Boletineae</taxon>
        <taxon>Boletaceae</taxon>
        <taxon>Boletoideae</taxon>
        <taxon>Boletus</taxon>
    </lineage>
</organism>
<evidence type="ECO:0000256" key="1">
    <source>
        <dbReference type="SAM" id="MobiDB-lite"/>
    </source>
</evidence>